<dbReference type="RefSeq" id="WP_214387280.1">
    <property type="nucleotide sequence ID" value="NZ_JAFLWW010000002.1"/>
</dbReference>
<sequence length="70" mass="7414">MLNLKPWYLSRTIWASVVTTLLGVAGLAGLPVDGVDNSALTDTFLQAITALSGLIAIFGRVSARQRIGKN</sequence>
<accession>A0A9X1A909</accession>
<feature type="transmembrane region" description="Helical" evidence="1">
    <location>
        <begin position="44"/>
        <end position="63"/>
    </location>
</feature>
<protein>
    <recommendedName>
        <fullName evidence="4">Holin</fullName>
    </recommendedName>
</protein>
<name>A0A9X1A909_9HYPH</name>
<reference evidence="2" key="2">
    <citation type="submission" date="2021-03" db="EMBL/GenBank/DDBJ databases">
        <authorList>
            <person name="Artuso I."/>
            <person name="Turrini P."/>
            <person name="Pirolo M."/>
            <person name="Lugli G.A."/>
            <person name="Ventura M."/>
            <person name="Visca P."/>
        </authorList>
    </citation>
    <scope>NUCLEOTIDE SEQUENCE</scope>
    <source>
        <strain evidence="2">LMG 26462</strain>
    </source>
</reference>
<evidence type="ECO:0000256" key="1">
    <source>
        <dbReference type="SAM" id="Phobius"/>
    </source>
</evidence>
<dbReference type="EMBL" id="JAFLWW010000002">
    <property type="protein sequence ID" value="MBT1155306.1"/>
    <property type="molecule type" value="Genomic_DNA"/>
</dbReference>
<organism evidence="2 3">
    <name type="scientific">Aminobacter anthyllidis</name>
    <dbReference type="NCBI Taxonomy" id="1035067"/>
    <lineage>
        <taxon>Bacteria</taxon>
        <taxon>Pseudomonadati</taxon>
        <taxon>Pseudomonadota</taxon>
        <taxon>Alphaproteobacteria</taxon>
        <taxon>Hyphomicrobiales</taxon>
        <taxon>Phyllobacteriaceae</taxon>
        <taxon>Aminobacter</taxon>
    </lineage>
</organism>
<evidence type="ECO:0000313" key="2">
    <source>
        <dbReference type="EMBL" id="MBT1155306.1"/>
    </source>
</evidence>
<evidence type="ECO:0000313" key="3">
    <source>
        <dbReference type="Proteomes" id="UP001138921"/>
    </source>
</evidence>
<gene>
    <name evidence="2" type="ORF">J1C56_06840</name>
</gene>
<feature type="transmembrane region" description="Helical" evidence="1">
    <location>
        <begin position="12"/>
        <end position="32"/>
    </location>
</feature>
<dbReference type="AlphaFoldDB" id="A0A9X1A909"/>
<proteinExistence type="predicted"/>
<keyword evidence="1" id="KW-0812">Transmembrane</keyword>
<keyword evidence="3" id="KW-1185">Reference proteome</keyword>
<evidence type="ECO:0008006" key="4">
    <source>
        <dbReference type="Google" id="ProtNLM"/>
    </source>
</evidence>
<comment type="caution">
    <text evidence="2">The sequence shown here is derived from an EMBL/GenBank/DDBJ whole genome shotgun (WGS) entry which is preliminary data.</text>
</comment>
<keyword evidence="1" id="KW-1133">Transmembrane helix</keyword>
<dbReference type="Proteomes" id="UP001138921">
    <property type="component" value="Unassembled WGS sequence"/>
</dbReference>
<keyword evidence="1" id="KW-0472">Membrane</keyword>
<reference evidence="2" key="1">
    <citation type="journal article" date="2021" name="Microorganisms">
        <title>Phylogenomic Reconstruction and Metabolic Potential of the Genus Aminobacter.</title>
        <authorList>
            <person name="Artuso I."/>
            <person name="Turrini P."/>
            <person name="Pirolo M."/>
            <person name="Lugli G.A."/>
            <person name="Ventura M."/>
            <person name="Visca P."/>
        </authorList>
    </citation>
    <scope>NUCLEOTIDE SEQUENCE</scope>
    <source>
        <strain evidence="2">LMG 26462</strain>
    </source>
</reference>